<evidence type="ECO:0000256" key="6">
    <source>
        <dbReference type="PIRSR" id="PIRSR000241-1"/>
    </source>
</evidence>
<comment type="caution">
    <text evidence="9">The sequence shown here is derived from an EMBL/GenBank/DDBJ whole genome shotgun (WGS) entry which is preliminary data.</text>
</comment>
<accession>A0A5C8Z5R6</accession>
<reference evidence="9 10" key="1">
    <citation type="submission" date="2019-07" db="EMBL/GenBank/DDBJ databases">
        <title>Quadrisphaera sp. strain DD2A genome sequencing and assembly.</title>
        <authorList>
            <person name="Kim I."/>
        </authorList>
    </citation>
    <scope>NUCLEOTIDE SEQUENCE [LARGE SCALE GENOMIC DNA]</scope>
    <source>
        <strain evidence="9 10">DD2A</strain>
    </source>
</reference>
<keyword evidence="3 5" id="KW-0659">Purine metabolism</keyword>
<proteinExistence type="inferred from homology"/>
<evidence type="ECO:0000313" key="10">
    <source>
        <dbReference type="Proteomes" id="UP000321234"/>
    </source>
</evidence>
<dbReference type="PRINTS" id="PR00093">
    <property type="entry name" value="URICASE"/>
</dbReference>
<feature type="active site" description="Charge relay system" evidence="6">
    <location>
        <position position="249"/>
    </location>
</feature>
<feature type="binding site" evidence="7">
    <location>
        <position position="247"/>
    </location>
    <ligand>
        <name>5-hydroxyisourate</name>
        <dbReference type="ChEBI" id="CHEBI:18072"/>
    </ligand>
</feature>
<dbReference type="UniPathway" id="UPA00394">
    <property type="reaction ID" value="UER00650"/>
</dbReference>
<evidence type="ECO:0000256" key="7">
    <source>
        <dbReference type="PIRSR" id="PIRSR000241-2"/>
    </source>
</evidence>
<feature type="active site" description="Charge relay system" evidence="6">
    <location>
        <position position="57"/>
    </location>
</feature>
<feature type="binding site" evidence="7">
    <location>
        <position position="247"/>
    </location>
    <ligand>
        <name>O2</name>
        <dbReference type="ChEBI" id="CHEBI:15379"/>
    </ligand>
</feature>
<keyword evidence="10" id="KW-1185">Reference proteome</keyword>
<keyword evidence="4 5" id="KW-0560">Oxidoreductase</keyword>
<feature type="binding site" evidence="7">
    <location>
        <position position="221"/>
    </location>
    <ligand>
        <name>5-hydroxyisourate</name>
        <dbReference type="ChEBI" id="CHEBI:18072"/>
    </ligand>
</feature>
<dbReference type="Gene3D" id="3.10.270.10">
    <property type="entry name" value="Urate Oxidase"/>
    <property type="match status" value="1"/>
</dbReference>
<dbReference type="RefSeq" id="WP_147927816.1">
    <property type="nucleotide sequence ID" value="NZ_VKAC01000012.1"/>
</dbReference>
<feature type="binding site" evidence="7">
    <location>
        <position position="57"/>
    </location>
    <ligand>
        <name>urate</name>
        <dbReference type="ChEBI" id="CHEBI:17775"/>
    </ligand>
</feature>
<comment type="similarity">
    <text evidence="2 5 8">Belongs to the uricase family.</text>
</comment>
<comment type="catalytic activity">
    <reaction evidence="5 8">
        <text>urate + O2 + H2O = 5-hydroxyisourate + H2O2</text>
        <dbReference type="Rhea" id="RHEA:21368"/>
        <dbReference type="ChEBI" id="CHEBI:15377"/>
        <dbReference type="ChEBI" id="CHEBI:15379"/>
        <dbReference type="ChEBI" id="CHEBI:16240"/>
        <dbReference type="ChEBI" id="CHEBI:17775"/>
        <dbReference type="ChEBI" id="CHEBI:18072"/>
        <dbReference type="EC" id="1.7.3.3"/>
    </reaction>
</comment>
<name>A0A5C8Z5R6_9ACTN</name>
<feature type="binding site" evidence="7">
    <location>
        <position position="221"/>
    </location>
    <ligand>
        <name>urate</name>
        <dbReference type="ChEBI" id="CHEBI:17775"/>
    </ligand>
</feature>
<feature type="binding site" evidence="7">
    <location>
        <position position="172"/>
    </location>
    <ligand>
        <name>5-hydroxyisourate</name>
        <dbReference type="ChEBI" id="CHEBI:18072"/>
    </ligand>
</feature>
<dbReference type="InterPro" id="IPR002042">
    <property type="entry name" value="Uricase"/>
</dbReference>
<feature type="active site" description="Charge relay system" evidence="6">
    <location>
        <position position="12"/>
    </location>
</feature>
<feature type="binding site" evidence="7">
    <location>
        <position position="172"/>
    </location>
    <ligand>
        <name>urate</name>
        <dbReference type="ChEBI" id="CHEBI:17775"/>
    </ligand>
</feature>
<dbReference type="OrthoDB" id="9809009at2"/>
<evidence type="ECO:0000313" key="9">
    <source>
        <dbReference type="EMBL" id="TXR52694.1"/>
    </source>
</evidence>
<dbReference type="Pfam" id="PF01014">
    <property type="entry name" value="Uricase"/>
    <property type="match status" value="2"/>
</dbReference>
<dbReference type="GO" id="GO:0004846">
    <property type="term" value="F:urate oxidase activity"/>
    <property type="evidence" value="ECO:0007669"/>
    <property type="project" value="UniProtKB-EC"/>
</dbReference>
<dbReference type="GO" id="GO:0019628">
    <property type="term" value="P:urate catabolic process"/>
    <property type="evidence" value="ECO:0007669"/>
    <property type="project" value="UniProtKB-UniPathway"/>
</dbReference>
<evidence type="ECO:0000256" key="4">
    <source>
        <dbReference type="ARBA" id="ARBA00023002"/>
    </source>
</evidence>
<gene>
    <name evidence="9" type="primary">pucL</name>
    <name evidence="9" type="ORF">FMM08_18240</name>
</gene>
<evidence type="ECO:0000256" key="8">
    <source>
        <dbReference type="RuleBase" id="RU004455"/>
    </source>
</evidence>
<evidence type="ECO:0000256" key="5">
    <source>
        <dbReference type="PIRNR" id="PIRNR000241"/>
    </source>
</evidence>
<feature type="binding site" evidence="7">
    <location>
        <position position="57"/>
    </location>
    <ligand>
        <name>O2</name>
        <dbReference type="ChEBI" id="CHEBI:15379"/>
    </ligand>
</feature>
<protein>
    <recommendedName>
        <fullName evidence="5 8">Uricase</fullName>
        <ecNumber evidence="5 8">1.7.3.3</ecNumber>
    </recommendedName>
    <alternativeName>
        <fullName evidence="5">Urate oxidase</fullName>
    </alternativeName>
</protein>
<feature type="binding site" evidence="7">
    <location>
        <position position="247"/>
    </location>
    <ligand>
        <name>urate</name>
        <dbReference type="ChEBI" id="CHEBI:17775"/>
    </ligand>
</feature>
<organism evidence="9 10">
    <name type="scientific">Quadrisphaera setariae</name>
    <dbReference type="NCBI Taxonomy" id="2593304"/>
    <lineage>
        <taxon>Bacteria</taxon>
        <taxon>Bacillati</taxon>
        <taxon>Actinomycetota</taxon>
        <taxon>Actinomycetes</taxon>
        <taxon>Kineosporiales</taxon>
        <taxon>Kineosporiaceae</taxon>
        <taxon>Quadrisphaera</taxon>
    </lineage>
</organism>
<feature type="binding site" evidence="7">
    <location>
        <position position="58"/>
    </location>
    <ligand>
        <name>urate</name>
        <dbReference type="ChEBI" id="CHEBI:17775"/>
    </ligand>
</feature>
<evidence type="ECO:0000256" key="3">
    <source>
        <dbReference type="ARBA" id="ARBA00022631"/>
    </source>
</evidence>
<dbReference type="SUPFAM" id="SSF55620">
    <property type="entry name" value="Tetrahydrobiopterin biosynthesis enzymes-like"/>
    <property type="match status" value="2"/>
</dbReference>
<dbReference type="AlphaFoldDB" id="A0A5C8Z5R6"/>
<dbReference type="PANTHER" id="PTHR42874:SF1">
    <property type="entry name" value="URICASE"/>
    <property type="match status" value="1"/>
</dbReference>
<comment type="pathway">
    <text evidence="1 5">Purine metabolism; urate degradation; (S)-allantoin from urate: step 1/3.</text>
</comment>
<feature type="binding site" evidence="7">
    <location>
        <position position="57"/>
    </location>
    <ligand>
        <name>5-hydroxyisourate</name>
        <dbReference type="ChEBI" id="CHEBI:18072"/>
    </ligand>
</feature>
<dbReference type="PIRSF" id="PIRSF000241">
    <property type="entry name" value="Urate_oxidase"/>
    <property type="match status" value="1"/>
</dbReference>
<dbReference type="Proteomes" id="UP000321234">
    <property type="component" value="Unassembled WGS sequence"/>
</dbReference>
<dbReference type="PANTHER" id="PTHR42874">
    <property type="entry name" value="URICASE"/>
    <property type="match status" value="1"/>
</dbReference>
<dbReference type="EMBL" id="VKAC01000012">
    <property type="protein sequence ID" value="TXR52694.1"/>
    <property type="molecule type" value="Genomic_DNA"/>
</dbReference>
<evidence type="ECO:0000256" key="2">
    <source>
        <dbReference type="ARBA" id="ARBA00009760"/>
    </source>
</evidence>
<evidence type="ECO:0000256" key="1">
    <source>
        <dbReference type="ARBA" id="ARBA00004831"/>
    </source>
</evidence>
<dbReference type="NCBIfam" id="TIGR03383">
    <property type="entry name" value="urate_oxi"/>
    <property type="match status" value="1"/>
</dbReference>
<dbReference type="EC" id="1.7.3.3" evidence="5 8"/>
<dbReference type="GO" id="GO:0006144">
    <property type="term" value="P:purine nucleobase metabolic process"/>
    <property type="evidence" value="ECO:0007669"/>
    <property type="project" value="UniProtKB-KW"/>
</dbReference>
<comment type="function">
    <text evidence="5 8">Catalyzes the oxidation of uric acid to 5-hydroxyisourate, which is further processed to form (S)-allantoin.</text>
</comment>
<sequence>MSYDLSWNQYGKAEVRVVHVERSGPEHVVRDLNVTTALRGDFGPAYTDGDNARVLTTDAQKNTVFGLARETGVGEPEAFALAVARQLLQACPSADVARVVVEEFPWSPLGSGGRAFSRTGSHVRTAELELTRAGAVELSGGVAELVVLKTTGSEYHGFLKERFTTLAETDDRLLATQVTARWRYAADTAGGLEGADHAAVHAGALAALLEAFAGHHSLALQQTLHAMGTAVLDARPELAEVTLSLPNKHHFLQDLSPFGLDNPGAVFHADDRPYGLIEGTISRR</sequence>